<organism evidence="1 2">
    <name type="scientific">Colocasia esculenta</name>
    <name type="common">Wild taro</name>
    <name type="synonym">Arum esculentum</name>
    <dbReference type="NCBI Taxonomy" id="4460"/>
    <lineage>
        <taxon>Eukaryota</taxon>
        <taxon>Viridiplantae</taxon>
        <taxon>Streptophyta</taxon>
        <taxon>Embryophyta</taxon>
        <taxon>Tracheophyta</taxon>
        <taxon>Spermatophyta</taxon>
        <taxon>Magnoliopsida</taxon>
        <taxon>Liliopsida</taxon>
        <taxon>Araceae</taxon>
        <taxon>Aroideae</taxon>
        <taxon>Colocasieae</taxon>
        <taxon>Colocasia</taxon>
    </lineage>
</organism>
<dbReference type="PROSITE" id="PS51257">
    <property type="entry name" value="PROKAR_LIPOPROTEIN"/>
    <property type="match status" value="1"/>
</dbReference>
<keyword evidence="2" id="KW-1185">Reference proteome</keyword>
<dbReference type="EMBL" id="NMUH01002085">
    <property type="protein sequence ID" value="MQL97688.1"/>
    <property type="molecule type" value="Genomic_DNA"/>
</dbReference>
<evidence type="ECO:0000313" key="1">
    <source>
        <dbReference type="EMBL" id="MQL97688.1"/>
    </source>
</evidence>
<reference evidence="1" key="1">
    <citation type="submission" date="2017-07" db="EMBL/GenBank/DDBJ databases">
        <title>Taro Niue Genome Assembly and Annotation.</title>
        <authorList>
            <person name="Atibalentja N."/>
            <person name="Keating K."/>
            <person name="Fields C.J."/>
        </authorList>
    </citation>
    <scope>NUCLEOTIDE SEQUENCE</scope>
    <source>
        <strain evidence="1">Niue_2</strain>
        <tissue evidence="1">Leaf</tissue>
    </source>
</reference>
<sequence length="96" mass="11426">MSRGMRRGVSNRPQIPRVPRYFLHHYLWTMACSCKAWSRRCKPRHRRKLHCKLSYGTGLGSIQLQFSRSMAMVVRPSWRGLRGWLRLLLRGRVSPF</sequence>
<protein>
    <submittedName>
        <fullName evidence="1">Uncharacterized protein</fullName>
    </submittedName>
</protein>
<proteinExistence type="predicted"/>
<evidence type="ECO:0000313" key="2">
    <source>
        <dbReference type="Proteomes" id="UP000652761"/>
    </source>
</evidence>
<comment type="caution">
    <text evidence="1">The sequence shown here is derived from an EMBL/GenBank/DDBJ whole genome shotgun (WGS) entry which is preliminary data.</text>
</comment>
<dbReference type="Proteomes" id="UP000652761">
    <property type="component" value="Unassembled WGS sequence"/>
</dbReference>
<name>A0A843VMB1_COLES</name>
<dbReference type="AlphaFoldDB" id="A0A843VMB1"/>
<gene>
    <name evidence="1" type="ORF">Taro_030384</name>
</gene>
<accession>A0A843VMB1</accession>